<feature type="region of interest" description="Disordered" evidence="1">
    <location>
        <begin position="1"/>
        <end position="30"/>
    </location>
</feature>
<organism evidence="2 3">
    <name type="scientific">Purpureocillium lavendulum</name>
    <dbReference type="NCBI Taxonomy" id="1247861"/>
    <lineage>
        <taxon>Eukaryota</taxon>
        <taxon>Fungi</taxon>
        <taxon>Dikarya</taxon>
        <taxon>Ascomycota</taxon>
        <taxon>Pezizomycotina</taxon>
        <taxon>Sordariomycetes</taxon>
        <taxon>Hypocreomycetidae</taxon>
        <taxon>Hypocreales</taxon>
        <taxon>Ophiocordycipitaceae</taxon>
        <taxon>Purpureocillium</taxon>
    </lineage>
</organism>
<dbReference type="AlphaFoldDB" id="A0AB34FW36"/>
<evidence type="ECO:0000313" key="3">
    <source>
        <dbReference type="Proteomes" id="UP001163105"/>
    </source>
</evidence>
<dbReference type="Proteomes" id="UP001163105">
    <property type="component" value="Unassembled WGS sequence"/>
</dbReference>
<dbReference type="EMBL" id="JAQHRD010000004">
    <property type="protein sequence ID" value="KAJ6442260.1"/>
    <property type="molecule type" value="Genomic_DNA"/>
</dbReference>
<protein>
    <submittedName>
        <fullName evidence="2">Uncharacterized protein</fullName>
    </submittedName>
</protein>
<gene>
    <name evidence="2" type="ORF">O9K51_05814</name>
</gene>
<reference evidence="2" key="1">
    <citation type="submission" date="2023-01" db="EMBL/GenBank/DDBJ databases">
        <title>The growth and conidiation of Purpureocillium lavendulum are regulated by nitrogen source and histone H3K14 acetylation.</title>
        <authorList>
            <person name="Tang P."/>
            <person name="Han J."/>
            <person name="Zhang C."/>
            <person name="Tang P."/>
            <person name="Qi F."/>
            <person name="Zhang K."/>
            <person name="Liang L."/>
        </authorList>
    </citation>
    <scope>NUCLEOTIDE SEQUENCE</scope>
    <source>
        <strain evidence="2">YMF1.00683</strain>
    </source>
</reference>
<proteinExistence type="predicted"/>
<evidence type="ECO:0000256" key="1">
    <source>
        <dbReference type="SAM" id="MobiDB-lite"/>
    </source>
</evidence>
<comment type="caution">
    <text evidence="2">The sequence shown here is derived from an EMBL/GenBank/DDBJ whole genome shotgun (WGS) entry which is preliminary data.</text>
</comment>
<name>A0AB34FW36_9HYPO</name>
<sequence>MAQGGVASKGGVGTTSNIEPRGENDHDAMPSVLISPAQTATCYRYDLQVERFRACTEMLVAALMADADVRQGPGANELFRLLATGCYLLVLLPSQNI</sequence>
<evidence type="ECO:0000313" key="2">
    <source>
        <dbReference type="EMBL" id="KAJ6442260.1"/>
    </source>
</evidence>
<accession>A0AB34FW36</accession>
<keyword evidence="3" id="KW-1185">Reference proteome</keyword>